<dbReference type="PANTHER" id="PTHR10612">
    <property type="entry name" value="APOLIPOPROTEIN D"/>
    <property type="match status" value="1"/>
</dbReference>
<protein>
    <recommendedName>
        <fullName evidence="4">Lipocalin/cytosolic fatty-acid binding domain-containing protein</fullName>
    </recommendedName>
</protein>
<sequence>MFRIQLLVFLTFCLLKTCVGQVLQFGDCAAVETMRYFDLVSFLGTWYEIERFPTWFEDYGQCAYKRIQYCNRRVELEHAFIRDGIQFILHVNSTYNPGDEAIFVIQENSIDPVGIPLSVITTDYTNYAVVYGCKTNEALGIKYSEYIFYNTKILYNMNIFEIPI</sequence>
<name>A0A921ZC82_MANSE</name>
<comment type="caution">
    <text evidence="2">The sequence shown here is derived from an EMBL/GenBank/DDBJ whole genome shotgun (WGS) entry which is preliminary data.</text>
</comment>
<evidence type="ECO:0008006" key="4">
    <source>
        <dbReference type="Google" id="ProtNLM"/>
    </source>
</evidence>
<proteinExistence type="predicted"/>
<evidence type="ECO:0000313" key="2">
    <source>
        <dbReference type="EMBL" id="KAG6455307.1"/>
    </source>
</evidence>
<dbReference type="EMBL" id="JH668487">
    <property type="protein sequence ID" value="KAG6455307.1"/>
    <property type="molecule type" value="Genomic_DNA"/>
</dbReference>
<reference evidence="2" key="1">
    <citation type="journal article" date="2016" name="Insect Biochem. Mol. Biol.">
        <title>Multifaceted biological insights from a draft genome sequence of the tobacco hornworm moth, Manduca sexta.</title>
        <authorList>
            <person name="Kanost M.R."/>
            <person name="Arrese E.L."/>
            <person name="Cao X."/>
            <person name="Chen Y.R."/>
            <person name="Chellapilla S."/>
            <person name="Goldsmith M.R."/>
            <person name="Grosse-Wilde E."/>
            <person name="Heckel D.G."/>
            <person name="Herndon N."/>
            <person name="Jiang H."/>
            <person name="Papanicolaou A."/>
            <person name="Qu J."/>
            <person name="Soulages J.L."/>
            <person name="Vogel H."/>
            <person name="Walters J."/>
            <person name="Waterhouse R.M."/>
            <person name="Ahn S.J."/>
            <person name="Almeida F.C."/>
            <person name="An C."/>
            <person name="Aqrawi P."/>
            <person name="Bretschneider A."/>
            <person name="Bryant W.B."/>
            <person name="Bucks S."/>
            <person name="Chao H."/>
            <person name="Chevignon G."/>
            <person name="Christen J.M."/>
            <person name="Clarke D.F."/>
            <person name="Dittmer N.T."/>
            <person name="Ferguson L.C.F."/>
            <person name="Garavelou S."/>
            <person name="Gordon K.H.J."/>
            <person name="Gunaratna R.T."/>
            <person name="Han Y."/>
            <person name="Hauser F."/>
            <person name="He Y."/>
            <person name="Heidel-Fischer H."/>
            <person name="Hirsh A."/>
            <person name="Hu Y."/>
            <person name="Jiang H."/>
            <person name="Kalra D."/>
            <person name="Klinner C."/>
            <person name="Konig C."/>
            <person name="Kovar C."/>
            <person name="Kroll A.R."/>
            <person name="Kuwar S.S."/>
            <person name="Lee S.L."/>
            <person name="Lehman R."/>
            <person name="Li K."/>
            <person name="Li Z."/>
            <person name="Liang H."/>
            <person name="Lovelace S."/>
            <person name="Lu Z."/>
            <person name="Mansfield J.H."/>
            <person name="McCulloch K.J."/>
            <person name="Mathew T."/>
            <person name="Morton B."/>
            <person name="Muzny D.M."/>
            <person name="Neunemann D."/>
            <person name="Ongeri F."/>
            <person name="Pauchet Y."/>
            <person name="Pu L.L."/>
            <person name="Pyrousis I."/>
            <person name="Rao X.J."/>
            <person name="Redding A."/>
            <person name="Roesel C."/>
            <person name="Sanchez-Gracia A."/>
            <person name="Schaack S."/>
            <person name="Shukla A."/>
            <person name="Tetreau G."/>
            <person name="Wang Y."/>
            <person name="Xiong G.H."/>
            <person name="Traut W."/>
            <person name="Walsh T.K."/>
            <person name="Worley K.C."/>
            <person name="Wu D."/>
            <person name="Wu W."/>
            <person name="Wu Y.Q."/>
            <person name="Zhang X."/>
            <person name="Zou Z."/>
            <person name="Zucker H."/>
            <person name="Briscoe A.D."/>
            <person name="Burmester T."/>
            <person name="Clem R.J."/>
            <person name="Feyereisen R."/>
            <person name="Grimmelikhuijzen C.J.P."/>
            <person name="Hamodrakas S.J."/>
            <person name="Hansson B.S."/>
            <person name="Huguet E."/>
            <person name="Jermiin L.S."/>
            <person name="Lan Q."/>
            <person name="Lehman H.K."/>
            <person name="Lorenzen M."/>
            <person name="Merzendorfer H."/>
            <person name="Michalopoulos I."/>
            <person name="Morton D.B."/>
            <person name="Muthukrishnan S."/>
            <person name="Oakeshott J.G."/>
            <person name="Palmer W."/>
            <person name="Park Y."/>
            <person name="Passarelli A.L."/>
            <person name="Rozas J."/>
            <person name="Schwartz L.M."/>
            <person name="Smith W."/>
            <person name="Southgate A."/>
            <person name="Vilcinskas A."/>
            <person name="Vogt R."/>
            <person name="Wang P."/>
            <person name="Werren J."/>
            <person name="Yu X.Q."/>
            <person name="Zhou J.J."/>
            <person name="Brown S.J."/>
            <person name="Scherer S.E."/>
            <person name="Richards S."/>
            <person name="Blissard G.W."/>
        </authorList>
    </citation>
    <scope>NUCLEOTIDE SEQUENCE</scope>
</reference>
<keyword evidence="3" id="KW-1185">Reference proteome</keyword>
<dbReference type="Proteomes" id="UP000791440">
    <property type="component" value="Unassembled WGS sequence"/>
</dbReference>
<gene>
    <name evidence="2" type="ORF">O3G_MSEX009128</name>
</gene>
<evidence type="ECO:0000256" key="1">
    <source>
        <dbReference type="SAM" id="SignalP"/>
    </source>
</evidence>
<dbReference type="PANTHER" id="PTHR10612:SF34">
    <property type="entry name" value="APOLIPOPROTEIN D"/>
    <property type="match status" value="1"/>
</dbReference>
<dbReference type="GO" id="GO:0006629">
    <property type="term" value="P:lipid metabolic process"/>
    <property type="evidence" value="ECO:0007669"/>
    <property type="project" value="TreeGrafter"/>
</dbReference>
<evidence type="ECO:0000313" key="3">
    <source>
        <dbReference type="Proteomes" id="UP000791440"/>
    </source>
</evidence>
<dbReference type="AlphaFoldDB" id="A0A921ZC82"/>
<accession>A0A921ZC82</accession>
<organism evidence="2 3">
    <name type="scientific">Manduca sexta</name>
    <name type="common">Tobacco hawkmoth</name>
    <name type="synonym">Tobacco hornworm</name>
    <dbReference type="NCBI Taxonomy" id="7130"/>
    <lineage>
        <taxon>Eukaryota</taxon>
        <taxon>Metazoa</taxon>
        <taxon>Ecdysozoa</taxon>
        <taxon>Arthropoda</taxon>
        <taxon>Hexapoda</taxon>
        <taxon>Insecta</taxon>
        <taxon>Pterygota</taxon>
        <taxon>Neoptera</taxon>
        <taxon>Endopterygota</taxon>
        <taxon>Lepidoptera</taxon>
        <taxon>Glossata</taxon>
        <taxon>Ditrysia</taxon>
        <taxon>Bombycoidea</taxon>
        <taxon>Sphingidae</taxon>
        <taxon>Sphinginae</taxon>
        <taxon>Sphingini</taxon>
        <taxon>Manduca</taxon>
    </lineage>
</organism>
<feature type="signal peptide" evidence="1">
    <location>
        <begin position="1"/>
        <end position="20"/>
    </location>
</feature>
<reference evidence="2" key="2">
    <citation type="submission" date="2020-12" db="EMBL/GenBank/DDBJ databases">
        <authorList>
            <person name="Kanost M."/>
        </authorList>
    </citation>
    <scope>NUCLEOTIDE SEQUENCE</scope>
</reference>
<keyword evidence="1" id="KW-0732">Signal</keyword>
<feature type="chain" id="PRO_5037126500" description="Lipocalin/cytosolic fatty-acid binding domain-containing protein" evidence="1">
    <location>
        <begin position="21"/>
        <end position="164"/>
    </location>
</feature>
<dbReference type="GO" id="GO:0000302">
    <property type="term" value="P:response to reactive oxygen species"/>
    <property type="evidence" value="ECO:0007669"/>
    <property type="project" value="TreeGrafter"/>
</dbReference>
<dbReference type="GO" id="GO:0005737">
    <property type="term" value="C:cytoplasm"/>
    <property type="evidence" value="ECO:0007669"/>
    <property type="project" value="TreeGrafter"/>
</dbReference>